<dbReference type="GO" id="GO:0004852">
    <property type="term" value="F:uroporphyrinogen-III synthase activity"/>
    <property type="evidence" value="ECO:0007669"/>
    <property type="project" value="UniProtKB-EC"/>
</dbReference>
<comment type="catalytic activity">
    <reaction evidence="8 9">
        <text>hydroxymethylbilane = uroporphyrinogen III + H2O</text>
        <dbReference type="Rhea" id="RHEA:18965"/>
        <dbReference type="ChEBI" id="CHEBI:15377"/>
        <dbReference type="ChEBI" id="CHEBI:57308"/>
        <dbReference type="ChEBI" id="CHEBI:57845"/>
        <dbReference type="EC" id="4.2.1.75"/>
    </reaction>
</comment>
<accession>A0ABW3DDH7</accession>
<dbReference type="Proteomes" id="UP001597120">
    <property type="component" value="Unassembled WGS sequence"/>
</dbReference>
<evidence type="ECO:0000256" key="6">
    <source>
        <dbReference type="ARBA" id="ARBA00037589"/>
    </source>
</evidence>
<keyword evidence="12" id="KW-1185">Reference proteome</keyword>
<sequence length="267" mass="29516">MAAQNRPLSGLRILVTRTREQSGELAGKIEELGGQAIVLPVIRLQPPTDPVKLAELEQAIRELDKFDWVIFTSVNAVIHFFNRLEQFEVEAVRLQRSRIVAVGPKTAGALLERGLVAYKVPERYQAEDLFEAIAPELKPGQKVLFPRSDLARKVLPDRLNSLGLKVTEIDIYENKLCTDHADILVDLLVRGEIDVVTLTSPSTFRNILTLIRTAGAEPDELLTGVKLACIGQVTARAVQEAGWSVHYLAEEATIDSLVQVLIPAGRE</sequence>
<evidence type="ECO:0000259" key="10">
    <source>
        <dbReference type="Pfam" id="PF02602"/>
    </source>
</evidence>
<comment type="similarity">
    <text evidence="2 9">Belongs to the uroporphyrinogen-III synthase family.</text>
</comment>
<dbReference type="EC" id="4.2.1.75" evidence="3 9"/>
<dbReference type="PANTHER" id="PTHR38042:SF1">
    <property type="entry name" value="UROPORPHYRINOGEN-III SYNTHASE, CHLOROPLASTIC"/>
    <property type="match status" value="1"/>
</dbReference>
<dbReference type="EMBL" id="JBHTIU010000074">
    <property type="protein sequence ID" value="MFD0871243.1"/>
    <property type="molecule type" value="Genomic_DNA"/>
</dbReference>
<keyword evidence="5 9" id="KW-0627">Porphyrin biosynthesis</keyword>
<dbReference type="Gene3D" id="3.40.50.10090">
    <property type="match status" value="2"/>
</dbReference>
<gene>
    <name evidence="11" type="ORF">ACFQ03_19040</name>
</gene>
<evidence type="ECO:0000256" key="2">
    <source>
        <dbReference type="ARBA" id="ARBA00008133"/>
    </source>
</evidence>
<evidence type="ECO:0000256" key="3">
    <source>
        <dbReference type="ARBA" id="ARBA00013109"/>
    </source>
</evidence>
<evidence type="ECO:0000256" key="5">
    <source>
        <dbReference type="ARBA" id="ARBA00023244"/>
    </source>
</evidence>
<organism evidence="11 12">
    <name type="scientific">Paenibacillus residui</name>
    <dbReference type="NCBI Taxonomy" id="629724"/>
    <lineage>
        <taxon>Bacteria</taxon>
        <taxon>Bacillati</taxon>
        <taxon>Bacillota</taxon>
        <taxon>Bacilli</taxon>
        <taxon>Bacillales</taxon>
        <taxon>Paenibacillaceae</taxon>
        <taxon>Paenibacillus</taxon>
    </lineage>
</organism>
<dbReference type="CDD" id="cd06578">
    <property type="entry name" value="HemD"/>
    <property type="match status" value="1"/>
</dbReference>
<dbReference type="Pfam" id="PF02602">
    <property type="entry name" value="HEM4"/>
    <property type="match status" value="1"/>
</dbReference>
<reference evidence="12" key="1">
    <citation type="journal article" date="2019" name="Int. J. Syst. Evol. Microbiol.">
        <title>The Global Catalogue of Microorganisms (GCM) 10K type strain sequencing project: providing services to taxonomists for standard genome sequencing and annotation.</title>
        <authorList>
            <consortium name="The Broad Institute Genomics Platform"/>
            <consortium name="The Broad Institute Genome Sequencing Center for Infectious Disease"/>
            <person name="Wu L."/>
            <person name="Ma J."/>
        </authorList>
    </citation>
    <scope>NUCLEOTIDE SEQUENCE [LARGE SCALE GENOMIC DNA]</scope>
    <source>
        <strain evidence="12">CCUG 57263</strain>
    </source>
</reference>
<feature type="domain" description="Tetrapyrrole biosynthesis uroporphyrinogen III synthase" evidence="10">
    <location>
        <begin position="24"/>
        <end position="259"/>
    </location>
</feature>
<comment type="caution">
    <text evidence="11">The sequence shown here is derived from an EMBL/GenBank/DDBJ whole genome shotgun (WGS) entry which is preliminary data.</text>
</comment>
<dbReference type="PANTHER" id="PTHR38042">
    <property type="entry name" value="UROPORPHYRINOGEN-III SYNTHASE, CHLOROPLASTIC"/>
    <property type="match status" value="1"/>
</dbReference>
<evidence type="ECO:0000256" key="1">
    <source>
        <dbReference type="ARBA" id="ARBA00004772"/>
    </source>
</evidence>
<name>A0ABW3DDH7_9BACL</name>
<evidence type="ECO:0000313" key="11">
    <source>
        <dbReference type="EMBL" id="MFD0871243.1"/>
    </source>
</evidence>
<dbReference type="InterPro" id="IPR003754">
    <property type="entry name" value="4pyrrol_synth_uPrphyn_synth"/>
</dbReference>
<evidence type="ECO:0000256" key="8">
    <source>
        <dbReference type="ARBA" id="ARBA00048617"/>
    </source>
</evidence>
<dbReference type="InterPro" id="IPR036108">
    <property type="entry name" value="4pyrrol_syn_uPrphyn_synt_sf"/>
</dbReference>
<dbReference type="RefSeq" id="WP_379290172.1">
    <property type="nucleotide sequence ID" value="NZ_JBHTIU010000074.1"/>
</dbReference>
<dbReference type="InterPro" id="IPR039793">
    <property type="entry name" value="UROS/Hem4"/>
</dbReference>
<evidence type="ECO:0000256" key="4">
    <source>
        <dbReference type="ARBA" id="ARBA00023239"/>
    </source>
</evidence>
<evidence type="ECO:0000313" key="12">
    <source>
        <dbReference type="Proteomes" id="UP001597120"/>
    </source>
</evidence>
<evidence type="ECO:0000256" key="9">
    <source>
        <dbReference type="RuleBase" id="RU366031"/>
    </source>
</evidence>
<keyword evidence="4 9" id="KW-0456">Lyase</keyword>
<protein>
    <recommendedName>
        <fullName evidence="7 9">Uroporphyrinogen-III synthase</fullName>
        <ecNumber evidence="3 9">4.2.1.75</ecNumber>
    </recommendedName>
</protein>
<comment type="function">
    <text evidence="6 9">Catalyzes cyclization of the linear tetrapyrrole, hydroxymethylbilane, to the macrocyclic uroporphyrinogen III.</text>
</comment>
<dbReference type="SUPFAM" id="SSF69618">
    <property type="entry name" value="HemD-like"/>
    <property type="match status" value="1"/>
</dbReference>
<proteinExistence type="inferred from homology"/>
<comment type="pathway">
    <text evidence="1 9">Porphyrin-containing compound metabolism; protoporphyrin-IX biosynthesis; coproporphyrinogen-III from 5-aminolevulinate: step 3/4.</text>
</comment>
<evidence type="ECO:0000256" key="7">
    <source>
        <dbReference type="ARBA" id="ARBA00040167"/>
    </source>
</evidence>